<sequence length="131" mass="15218">MRERRYRQRDGGDEYLVVIGGFGSDQNPSDSVEMFNPRTMEWSELPVSYSVCNIFPMSIFTGICHNRVFPPLLSFNVSVVEFHHVWFSLQPFPRKPTSSQRSFVYVCASIMVTRFSPNMKLFLSSIRMNGY</sequence>
<dbReference type="SUPFAM" id="SSF117281">
    <property type="entry name" value="Kelch motif"/>
    <property type="match status" value="1"/>
</dbReference>
<dbReference type="Proteomes" id="UP000230066">
    <property type="component" value="Unassembled WGS sequence"/>
</dbReference>
<evidence type="ECO:0000256" key="1">
    <source>
        <dbReference type="ARBA" id="ARBA00022441"/>
    </source>
</evidence>
<dbReference type="Gene3D" id="2.120.10.80">
    <property type="entry name" value="Kelch-type beta propeller"/>
    <property type="match status" value="1"/>
</dbReference>
<evidence type="ECO:0000313" key="3">
    <source>
        <dbReference type="Proteomes" id="UP000230066"/>
    </source>
</evidence>
<dbReference type="Pfam" id="PF01344">
    <property type="entry name" value="Kelch_1"/>
    <property type="match status" value="1"/>
</dbReference>
<dbReference type="EMBL" id="JXXN02016830">
    <property type="protein sequence ID" value="THD18069.1"/>
    <property type="molecule type" value="Genomic_DNA"/>
</dbReference>
<protein>
    <recommendedName>
        <fullName evidence="4">Kelch repeat protein</fullName>
    </recommendedName>
</protein>
<accession>A0A4E0QTL6</accession>
<reference evidence="2" key="1">
    <citation type="submission" date="2019-03" db="EMBL/GenBank/DDBJ databases">
        <title>Improved annotation for the trematode Fasciola hepatica.</title>
        <authorList>
            <person name="Choi Y.-J."/>
            <person name="Martin J."/>
            <person name="Mitreva M."/>
        </authorList>
    </citation>
    <scope>NUCLEOTIDE SEQUENCE [LARGE SCALE GENOMIC DNA]</scope>
</reference>
<name>A0A4E0QTL6_FASHE</name>
<dbReference type="InterPro" id="IPR015915">
    <property type="entry name" value="Kelch-typ_b-propeller"/>
</dbReference>
<dbReference type="AlphaFoldDB" id="A0A4E0QTL6"/>
<keyword evidence="3" id="KW-1185">Reference proteome</keyword>
<gene>
    <name evidence="2" type="ORF">D915_011040</name>
</gene>
<evidence type="ECO:0008006" key="4">
    <source>
        <dbReference type="Google" id="ProtNLM"/>
    </source>
</evidence>
<dbReference type="InterPro" id="IPR006652">
    <property type="entry name" value="Kelch_1"/>
</dbReference>
<proteinExistence type="predicted"/>
<keyword evidence="1" id="KW-0880">Kelch repeat</keyword>
<comment type="caution">
    <text evidence="2">The sequence shown here is derived from an EMBL/GenBank/DDBJ whole genome shotgun (WGS) entry which is preliminary data.</text>
</comment>
<evidence type="ECO:0000313" key="2">
    <source>
        <dbReference type="EMBL" id="THD18069.1"/>
    </source>
</evidence>
<organism evidence="2 3">
    <name type="scientific">Fasciola hepatica</name>
    <name type="common">Liver fluke</name>
    <dbReference type="NCBI Taxonomy" id="6192"/>
    <lineage>
        <taxon>Eukaryota</taxon>
        <taxon>Metazoa</taxon>
        <taxon>Spiralia</taxon>
        <taxon>Lophotrochozoa</taxon>
        <taxon>Platyhelminthes</taxon>
        <taxon>Trematoda</taxon>
        <taxon>Digenea</taxon>
        <taxon>Plagiorchiida</taxon>
        <taxon>Echinostomata</taxon>
        <taxon>Echinostomatoidea</taxon>
        <taxon>Fasciolidae</taxon>
        <taxon>Fasciola</taxon>
    </lineage>
</organism>